<evidence type="ECO:0000256" key="7">
    <source>
        <dbReference type="ARBA" id="ARBA00022989"/>
    </source>
</evidence>
<sequence length="353" mass="36969">MSASLSLQGRKAGAVRSPKISLRDFASWDTGLGIITLIALMLAVVFVPRFATSFNLSQAIALVSEKALIVLPMALLMIVREIDLSVASILALTSCILGVLLQSGWPLMGAIPVVLLAGALCGALNGWLVTRLGLASLLVTLGTMGLYRGLGYVLLGANSVNELPDGLTDFGIAPLFTAAIPQTILPFLILAPIFAIVLHRTAIGRRIYAIGGSPEVARYSGIRSDRLRLWLFTLSGLVCAIAGIVFTARLSNARANNAQGFELEIITMALLGGISVFGGRGRLSGVIWAVILVALLRDVLGLEGVGGNAQGISIGLLLILSLLLGGVFQTRLDAARRRAPPPPPEVVLPEPAS</sequence>
<evidence type="ECO:0000256" key="10">
    <source>
        <dbReference type="ARBA" id="ARBA00039381"/>
    </source>
</evidence>
<keyword evidence="4" id="KW-1003">Cell membrane</keyword>
<comment type="subunit">
    <text evidence="2">The complex is composed of two ATP-binding proteins (LsrA), two transmembrane proteins (LsrC and LsrD) and a solute-binding protein (LsrB).</text>
</comment>
<dbReference type="RefSeq" id="WP_264814938.1">
    <property type="nucleotide sequence ID" value="NZ_BAPV01000008.1"/>
</dbReference>
<keyword evidence="13" id="KW-1185">Reference proteome</keyword>
<comment type="subcellular location">
    <subcellularLocation>
        <location evidence="1">Cell membrane</location>
        <topology evidence="1">Multi-pass membrane protein</topology>
    </subcellularLocation>
</comment>
<feature type="transmembrane region" description="Helical" evidence="11">
    <location>
        <begin position="107"/>
        <end position="127"/>
    </location>
</feature>
<dbReference type="InterPro" id="IPR001851">
    <property type="entry name" value="ABC_transp_permease"/>
</dbReference>
<dbReference type="CDD" id="cd06579">
    <property type="entry name" value="TM_PBP1_transp_AraH_like"/>
    <property type="match status" value="1"/>
</dbReference>
<feature type="transmembrane region" description="Helical" evidence="11">
    <location>
        <begin position="308"/>
        <end position="328"/>
    </location>
</feature>
<evidence type="ECO:0000256" key="3">
    <source>
        <dbReference type="ARBA" id="ARBA00022448"/>
    </source>
</evidence>
<evidence type="ECO:0000256" key="4">
    <source>
        <dbReference type="ARBA" id="ARBA00022475"/>
    </source>
</evidence>
<keyword evidence="3" id="KW-0813">Transport</keyword>
<feature type="transmembrane region" description="Helical" evidence="11">
    <location>
        <begin position="134"/>
        <end position="155"/>
    </location>
</feature>
<evidence type="ECO:0000313" key="13">
    <source>
        <dbReference type="Proteomes" id="UP001062776"/>
    </source>
</evidence>
<evidence type="ECO:0000256" key="8">
    <source>
        <dbReference type="ARBA" id="ARBA00023136"/>
    </source>
</evidence>
<feature type="transmembrane region" description="Helical" evidence="11">
    <location>
        <begin position="84"/>
        <end position="101"/>
    </location>
</feature>
<feature type="transmembrane region" description="Helical" evidence="11">
    <location>
        <begin position="175"/>
        <end position="198"/>
    </location>
</feature>
<keyword evidence="6 11" id="KW-0812">Transmembrane</keyword>
<evidence type="ECO:0000256" key="5">
    <source>
        <dbReference type="ARBA" id="ARBA00022519"/>
    </source>
</evidence>
<organism evidence="12 13">
    <name type="scientific">Asaia krungthepensis NRIC 0535</name>
    <dbReference type="NCBI Taxonomy" id="1307925"/>
    <lineage>
        <taxon>Bacteria</taxon>
        <taxon>Pseudomonadati</taxon>
        <taxon>Pseudomonadota</taxon>
        <taxon>Alphaproteobacteria</taxon>
        <taxon>Acetobacterales</taxon>
        <taxon>Acetobacteraceae</taxon>
        <taxon>Asaia</taxon>
    </lineage>
</organism>
<comment type="function">
    <text evidence="9">Part of the ABC transporter complex LsrABCD involved in autoinducer 2 (AI-2) import. Probably responsible for the translocation of the substrate across the membrane.</text>
</comment>
<dbReference type="Pfam" id="PF02653">
    <property type="entry name" value="BPD_transp_2"/>
    <property type="match status" value="1"/>
</dbReference>
<feature type="transmembrane region" description="Helical" evidence="11">
    <location>
        <begin position="285"/>
        <end position="302"/>
    </location>
</feature>
<feature type="transmembrane region" description="Helical" evidence="11">
    <location>
        <begin position="229"/>
        <end position="248"/>
    </location>
</feature>
<dbReference type="Proteomes" id="UP001062776">
    <property type="component" value="Unassembled WGS sequence"/>
</dbReference>
<comment type="caution">
    <text evidence="12">The sequence shown here is derived from an EMBL/GenBank/DDBJ whole genome shotgun (WGS) entry which is preliminary data.</text>
</comment>
<dbReference type="PANTHER" id="PTHR32196">
    <property type="entry name" value="ABC TRANSPORTER PERMEASE PROTEIN YPHD-RELATED-RELATED"/>
    <property type="match status" value="1"/>
</dbReference>
<evidence type="ECO:0000313" key="12">
    <source>
        <dbReference type="EMBL" id="GBQ86814.1"/>
    </source>
</evidence>
<proteinExistence type="predicted"/>
<reference evidence="12" key="1">
    <citation type="submission" date="2013-04" db="EMBL/GenBank/DDBJ databases">
        <title>The genome sequencing project of 58 acetic acid bacteria.</title>
        <authorList>
            <person name="Okamoto-Kainuma A."/>
            <person name="Ishikawa M."/>
            <person name="Umino S."/>
            <person name="Koizumi Y."/>
            <person name="Shiwa Y."/>
            <person name="Yoshikawa H."/>
            <person name="Matsutani M."/>
            <person name="Matsushita K."/>
        </authorList>
    </citation>
    <scope>NUCLEOTIDE SEQUENCE</scope>
    <source>
        <strain evidence="12">NRIC 0535</strain>
    </source>
</reference>
<keyword evidence="8 11" id="KW-0472">Membrane</keyword>
<protein>
    <recommendedName>
        <fullName evidence="10">Autoinducer 2 import system permease protein LsrD</fullName>
    </recommendedName>
</protein>
<feature type="transmembrane region" description="Helical" evidence="11">
    <location>
        <begin position="59"/>
        <end position="79"/>
    </location>
</feature>
<evidence type="ECO:0000256" key="6">
    <source>
        <dbReference type="ARBA" id="ARBA00022692"/>
    </source>
</evidence>
<accession>A0ABQ0Q1G2</accession>
<keyword evidence="5" id="KW-0997">Cell inner membrane</keyword>
<evidence type="ECO:0000256" key="11">
    <source>
        <dbReference type="SAM" id="Phobius"/>
    </source>
</evidence>
<gene>
    <name evidence="12" type="ORF">AA0535_1117</name>
</gene>
<evidence type="ECO:0000256" key="9">
    <source>
        <dbReference type="ARBA" id="ARBA00025439"/>
    </source>
</evidence>
<dbReference type="EMBL" id="BAPV01000008">
    <property type="protein sequence ID" value="GBQ86814.1"/>
    <property type="molecule type" value="Genomic_DNA"/>
</dbReference>
<feature type="transmembrane region" description="Helical" evidence="11">
    <location>
        <begin position="260"/>
        <end position="278"/>
    </location>
</feature>
<name>A0ABQ0Q1G2_9PROT</name>
<dbReference type="PANTHER" id="PTHR32196:SF71">
    <property type="entry name" value="AUTOINDUCER 2 IMPORT SYSTEM PERMEASE PROTEIN LSRD"/>
    <property type="match status" value="1"/>
</dbReference>
<evidence type="ECO:0000256" key="2">
    <source>
        <dbReference type="ARBA" id="ARBA00011262"/>
    </source>
</evidence>
<feature type="transmembrane region" description="Helical" evidence="11">
    <location>
        <begin position="25"/>
        <end position="47"/>
    </location>
</feature>
<keyword evidence="7 11" id="KW-1133">Transmembrane helix</keyword>
<evidence type="ECO:0000256" key="1">
    <source>
        <dbReference type="ARBA" id="ARBA00004651"/>
    </source>
</evidence>